<dbReference type="FunFam" id="3.40.605.10:FF:000012">
    <property type="entry name" value="NAD-dependent succinate-semialdehyde dehydrogenase"/>
    <property type="match status" value="1"/>
</dbReference>
<dbReference type="GO" id="GO:0004030">
    <property type="term" value="F:aldehyde dehydrogenase [NAD(P)+] activity"/>
    <property type="evidence" value="ECO:0007669"/>
    <property type="project" value="InterPro"/>
</dbReference>
<protein>
    <submittedName>
        <fullName evidence="5">NAD-dependent succinate-semialdehyde dehydrogenase</fullName>
    </submittedName>
</protein>
<evidence type="ECO:0000256" key="2">
    <source>
        <dbReference type="ARBA" id="ARBA00022857"/>
    </source>
</evidence>
<keyword evidence="6" id="KW-1185">Reference proteome</keyword>
<dbReference type="Gene3D" id="3.40.605.10">
    <property type="entry name" value="Aldehyde Dehydrogenase, Chain A, domain 1"/>
    <property type="match status" value="1"/>
</dbReference>
<comment type="similarity">
    <text evidence="1">Belongs to the aldehyde dehydrogenase family.</text>
</comment>
<gene>
    <name evidence="5" type="ORF">I8752_22655</name>
</gene>
<organism evidence="5 6">
    <name type="scientific">Dendronalium phyllosphericum CENA369</name>
    <dbReference type="NCBI Taxonomy" id="1725256"/>
    <lineage>
        <taxon>Bacteria</taxon>
        <taxon>Bacillati</taxon>
        <taxon>Cyanobacteriota</taxon>
        <taxon>Cyanophyceae</taxon>
        <taxon>Nostocales</taxon>
        <taxon>Nostocaceae</taxon>
        <taxon>Dendronalium</taxon>
        <taxon>Dendronalium phyllosphericum</taxon>
    </lineage>
</organism>
<dbReference type="InterPro" id="IPR016161">
    <property type="entry name" value="Ald_DH/histidinol_DH"/>
</dbReference>
<dbReference type="RefSeq" id="WP_214434513.1">
    <property type="nucleotide sequence ID" value="NZ_CAWPUQ010000123.1"/>
</dbReference>
<dbReference type="FunFam" id="3.40.309.10:FF:000010">
    <property type="entry name" value="Gamma-aminobutyraldehyde dehydrogenase"/>
    <property type="match status" value="1"/>
</dbReference>
<dbReference type="EMBL" id="JAECZA010000204">
    <property type="protein sequence ID" value="MBH8575752.1"/>
    <property type="molecule type" value="Genomic_DNA"/>
</dbReference>
<name>A0A8J7LF92_9NOST</name>
<dbReference type="GO" id="GO:0004777">
    <property type="term" value="F:succinate-semialdehyde dehydrogenase (NAD+) activity"/>
    <property type="evidence" value="ECO:0007669"/>
    <property type="project" value="TreeGrafter"/>
</dbReference>
<dbReference type="InterPro" id="IPR016163">
    <property type="entry name" value="Ald_DH_C"/>
</dbReference>
<evidence type="ECO:0000313" key="5">
    <source>
        <dbReference type="EMBL" id="MBH8575752.1"/>
    </source>
</evidence>
<dbReference type="InterPro" id="IPR016162">
    <property type="entry name" value="Ald_DH_N"/>
</dbReference>
<dbReference type="InterPro" id="IPR015590">
    <property type="entry name" value="Aldehyde_DH_dom"/>
</dbReference>
<keyword evidence="3" id="KW-0560">Oxidoreductase</keyword>
<dbReference type="Gene3D" id="3.40.309.10">
    <property type="entry name" value="Aldehyde Dehydrogenase, Chain A, domain 2"/>
    <property type="match status" value="1"/>
</dbReference>
<dbReference type="AlphaFoldDB" id="A0A8J7LF92"/>
<evidence type="ECO:0000259" key="4">
    <source>
        <dbReference type="Pfam" id="PF00171"/>
    </source>
</evidence>
<dbReference type="Pfam" id="PF00171">
    <property type="entry name" value="Aldedh"/>
    <property type="match status" value="1"/>
</dbReference>
<evidence type="ECO:0000256" key="1">
    <source>
        <dbReference type="ARBA" id="ARBA00009986"/>
    </source>
</evidence>
<dbReference type="CDD" id="cd07100">
    <property type="entry name" value="ALDH_SSADH1_GabD1"/>
    <property type="match status" value="1"/>
</dbReference>
<dbReference type="PANTHER" id="PTHR43217">
    <property type="entry name" value="SUCCINATE SEMIALDEHYDE DEHYDROGENASE [NAD(P)+] SAD"/>
    <property type="match status" value="1"/>
</dbReference>
<dbReference type="Proteomes" id="UP000662314">
    <property type="component" value="Unassembled WGS sequence"/>
</dbReference>
<accession>A0A8J7LF92</accession>
<keyword evidence="2" id="KW-0521">NADP</keyword>
<evidence type="ECO:0000256" key="3">
    <source>
        <dbReference type="ARBA" id="ARBA00023002"/>
    </source>
</evidence>
<reference evidence="5 6" key="1">
    <citation type="journal article" date="2021" name="Int. J. Syst. Evol. Microbiol.">
        <title>Amazonocrinis nigriterrae gen. nov., sp. nov., Atlanticothrix silvestris gen. nov., sp. nov. and Dendronalium phyllosphericum gen. nov., sp. nov., nostocacean cyanobacteria from Brazilian environments.</title>
        <authorList>
            <person name="Alvarenga D.O."/>
            <person name="Andreote A.P.D."/>
            <person name="Branco L.H.Z."/>
            <person name="Delbaje E."/>
            <person name="Cruz R.B."/>
            <person name="Varani A.M."/>
            <person name="Fiore M.F."/>
        </authorList>
    </citation>
    <scope>NUCLEOTIDE SEQUENCE [LARGE SCALE GENOMIC DNA]</scope>
    <source>
        <strain evidence="5 6">CENA369</strain>
    </source>
</reference>
<dbReference type="InterPro" id="IPR044148">
    <property type="entry name" value="ALDH_GabD1-like"/>
</dbReference>
<proteinExistence type="inferred from homology"/>
<sequence>MAIATINPATGETLKTFEPLNDSEIAAKLDLAGRAFEQYRQTNFQKRSHWLEAAAEILEQEKADFAKLMTLEMGKPFKAAVSEVEKCAVVCRYYAEHAANFLADVAVDTDANHSFVRYQPLGAILAVMPWNFPFWQVFRFAAPALMAGNVGLLKHASNVPQCALAIEDIFQRAGFPQGVFQTLLIGAGKVADLMADDRVKAATLTGSEPAGASLAAAAGKQLKKTVLELGGSDPFIVLASADLEAAVVTATTARMLNNGQSCIAAKRFIVAEAIADKFEKLLLEKFEALKVGDPMEADTDLGPLATPGILEDLDQQVQTAVKSGGKVLTGGQPLANRSGNFYPPTIIIDIPPDTPIAQEEFFGPVALLFRVPDLDAAIKLANATPFGLGASAWTTNDQERDRLVEEIEAGAVFINGMVKSDPRLPFGGIKRSGYGRELSIQGIHEFVNVKTVWVK</sequence>
<evidence type="ECO:0000313" key="6">
    <source>
        <dbReference type="Proteomes" id="UP000662314"/>
    </source>
</evidence>
<dbReference type="InterPro" id="IPR047110">
    <property type="entry name" value="GABD/Sad-like"/>
</dbReference>
<feature type="domain" description="Aldehyde dehydrogenase" evidence="4">
    <location>
        <begin position="3"/>
        <end position="452"/>
    </location>
</feature>
<dbReference type="SUPFAM" id="SSF53720">
    <property type="entry name" value="ALDH-like"/>
    <property type="match status" value="1"/>
</dbReference>
<dbReference type="PANTHER" id="PTHR43217:SF1">
    <property type="entry name" value="SUCCINATE SEMIALDEHYDE DEHYDROGENASE [NAD(P)+] SAD"/>
    <property type="match status" value="1"/>
</dbReference>
<comment type="caution">
    <text evidence="5">The sequence shown here is derived from an EMBL/GenBank/DDBJ whole genome shotgun (WGS) entry which is preliminary data.</text>
</comment>